<evidence type="ECO:0000313" key="1">
    <source>
        <dbReference type="EMBL" id="PNG27471.1"/>
    </source>
</evidence>
<organism evidence="1 2">
    <name type="scientific">Methylocella silvestris</name>
    <dbReference type="NCBI Taxonomy" id="199596"/>
    <lineage>
        <taxon>Bacteria</taxon>
        <taxon>Pseudomonadati</taxon>
        <taxon>Pseudomonadota</taxon>
        <taxon>Alphaproteobacteria</taxon>
        <taxon>Hyphomicrobiales</taxon>
        <taxon>Beijerinckiaceae</taxon>
        <taxon>Methylocella</taxon>
    </lineage>
</organism>
<dbReference type="Proteomes" id="UP000236286">
    <property type="component" value="Unassembled WGS sequence"/>
</dbReference>
<sequence>MGSRLLISKGDAKDIPSSAVSPSVFLTLMHFFVNEKTCCDKSTIFSRMQPEAVAGAVDSCQ</sequence>
<protein>
    <submittedName>
        <fullName evidence="1">Uncharacterized protein</fullName>
    </submittedName>
</protein>
<dbReference type="EMBL" id="PDZR01000001">
    <property type="protein sequence ID" value="PNG27471.1"/>
    <property type="molecule type" value="Genomic_DNA"/>
</dbReference>
<name>A0A2J7TL31_METSI</name>
<evidence type="ECO:0000313" key="2">
    <source>
        <dbReference type="Proteomes" id="UP000236286"/>
    </source>
</evidence>
<gene>
    <name evidence="1" type="ORF">CR492_00560</name>
</gene>
<proteinExistence type="predicted"/>
<comment type="caution">
    <text evidence="1">The sequence shown here is derived from an EMBL/GenBank/DDBJ whole genome shotgun (WGS) entry which is preliminary data.</text>
</comment>
<accession>A0A2J7TL31</accession>
<reference evidence="1 2" key="1">
    <citation type="submission" date="2017-10" db="EMBL/GenBank/DDBJ databases">
        <title>Genome announcement of Methylocella silvestris TVC from permafrost.</title>
        <authorList>
            <person name="Wang J."/>
            <person name="Geng K."/>
            <person name="Ul-Haque F."/>
            <person name="Crombie A.T."/>
            <person name="Street L.E."/>
            <person name="Wookey P.A."/>
            <person name="Murrell J.C."/>
            <person name="Pratscher J."/>
        </authorList>
    </citation>
    <scope>NUCLEOTIDE SEQUENCE [LARGE SCALE GENOMIC DNA]</scope>
    <source>
        <strain evidence="1 2">TVC</strain>
    </source>
</reference>
<dbReference type="AlphaFoldDB" id="A0A2J7TL31"/>